<sequence length="174" mass="20265">MITHTFFASSFPYITPKQPVVFSTRSSPFQKWKPNTKSKLTEARKADSRDNCFKFTLEKKGEKQYITSHDLNMLKQLYSTIKFEFQLELRYIKWGLFYGIVWNETFEEVVGLVDKDLYVRDILPTWILDLISEDFKLSYLDGPAVANSGVTSPSNKTAEIQQKTPPTLKRLYQS</sequence>
<gene>
    <name evidence="1" type="ORF">PIB30_029948</name>
</gene>
<evidence type="ECO:0000313" key="2">
    <source>
        <dbReference type="Proteomes" id="UP001341840"/>
    </source>
</evidence>
<dbReference type="Proteomes" id="UP001341840">
    <property type="component" value="Unassembled WGS sequence"/>
</dbReference>
<reference evidence="1 2" key="1">
    <citation type="journal article" date="2023" name="Plants (Basel)">
        <title>Bridging the Gap: Combining Genomics and Transcriptomics Approaches to Understand Stylosanthes scabra, an Orphan Legume from the Brazilian Caatinga.</title>
        <authorList>
            <person name="Ferreira-Neto J.R.C."/>
            <person name="da Silva M.D."/>
            <person name="Binneck E."/>
            <person name="de Melo N.F."/>
            <person name="da Silva R.H."/>
            <person name="de Melo A.L.T.M."/>
            <person name="Pandolfi V."/>
            <person name="Bustamante F.O."/>
            <person name="Brasileiro-Vidal A.C."/>
            <person name="Benko-Iseppon A.M."/>
        </authorList>
    </citation>
    <scope>NUCLEOTIDE SEQUENCE [LARGE SCALE GENOMIC DNA]</scope>
    <source>
        <tissue evidence="1">Leaves</tissue>
    </source>
</reference>
<organism evidence="1 2">
    <name type="scientific">Stylosanthes scabra</name>
    <dbReference type="NCBI Taxonomy" id="79078"/>
    <lineage>
        <taxon>Eukaryota</taxon>
        <taxon>Viridiplantae</taxon>
        <taxon>Streptophyta</taxon>
        <taxon>Embryophyta</taxon>
        <taxon>Tracheophyta</taxon>
        <taxon>Spermatophyta</taxon>
        <taxon>Magnoliopsida</taxon>
        <taxon>eudicotyledons</taxon>
        <taxon>Gunneridae</taxon>
        <taxon>Pentapetalae</taxon>
        <taxon>rosids</taxon>
        <taxon>fabids</taxon>
        <taxon>Fabales</taxon>
        <taxon>Fabaceae</taxon>
        <taxon>Papilionoideae</taxon>
        <taxon>50 kb inversion clade</taxon>
        <taxon>dalbergioids sensu lato</taxon>
        <taxon>Dalbergieae</taxon>
        <taxon>Pterocarpus clade</taxon>
        <taxon>Stylosanthes</taxon>
    </lineage>
</organism>
<name>A0ABU6WBP0_9FABA</name>
<evidence type="ECO:0000313" key="1">
    <source>
        <dbReference type="EMBL" id="MED6182590.1"/>
    </source>
</evidence>
<proteinExistence type="predicted"/>
<accession>A0ABU6WBP0</accession>
<protein>
    <submittedName>
        <fullName evidence="1">Uncharacterized protein</fullName>
    </submittedName>
</protein>
<dbReference type="EMBL" id="JASCZI010181366">
    <property type="protein sequence ID" value="MED6182590.1"/>
    <property type="molecule type" value="Genomic_DNA"/>
</dbReference>
<comment type="caution">
    <text evidence="1">The sequence shown here is derived from an EMBL/GenBank/DDBJ whole genome shotgun (WGS) entry which is preliminary data.</text>
</comment>
<keyword evidence="2" id="KW-1185">Reference proteome</keyword>